<evidence type="ECO:0000313" key="1">
    <source>
        <dbReference type="EMBL" id="KAI5060876.1"/>
    </source>
</evidence>
<accession>A0A9D4U3E7</accession>
<sequence length="90" mass="10436">MFRGPSFFHNCVLYFYIVMVHIHLRFGITEDLNEEAEKKRARAARFETKSEGSKVCSIDRLEPCGSHGSKRISRVKMPVNRGKGERMDFV</sequence>
<organism evidence="1 2">
    <name type="scientific">Adiantum capillus-veneris</name>
    <name type="common">Maidenhair fern</name>
    <dbReference type="NCBI Taxonomy" id="13818"/>
    <lineage>
        <taxon>Eukaryota</taxon>
        <taxon>Viridiplantae</taxon>
        <taxon>Streptophyta</taxon>
        <taxon>Embryophyta</taxon>
        <taxon>Tracheophyta</taxon>
        <taxon>Polypodiopsida</taxon>
        <taxon>Polypodiidae</taxon>
        <taxon>Polypodiales</taxon>
        <taxon>Pteridineae</taxon>
        <taxon>Pteridaceae</taxon>
        <taxon>Vittarioideae</taxon>
        <taxon>Adiantum</taxon>
    </lineage>
</organism>
<evidence type="ECO:0000313" key="2">
    <source>
        <dbReference type="Proteomes" id="UP000886520"/>
    </source>
</evidence>
<reference evidence="1" key="1">
    <citation type="submission" date="2021-01" db="EMBL/GenBank/DDBJ databases">
        <title>Adiantum capillus-veneris genome.</title>
        <authorList>
            <person name="Fang Y."/>
            <person name="Liao Q."/>
        </authorList>
    </citation>
    <scope>NUCLEOTIDE SEQUENCE</scope>
    <source>
        <strain evidence="1">H3</strain>
        <tissue evidence="1">Leaf</tissue>
    </source>
</reference>
<dbReference type="Proteomes" id="UP000886520">
    <property type="component" value="Chromosome 23"/>
</dbReference>
<dbReference type="AlphaFoldDB" id="A0A9D4U3E7"/>
<protein>
    <submittedName>
        <fullName evidence="1">Uncharacterized protein</fullName>
    </submittedName>
</protein>
<dbReference type="EMBL" id="JABFUD020000023">
    <property type="protein sequence ID" value="KAI5060876.1"/>
    <property type="molecule type" value="Genomic_DNA"/>
</dbReference>
<comment type="caution">
    <text evidence="1">The sequence shown here is derived from an EMBL/GenBank/DDBJ whole genome shotgun (WGS) entry which is preliminary data.</text>
</comment>
<gene>
    <name evidence="1" type="ORF">GOP47_0023381</name>
</gene>
<dbReference type="OrthoDB" id="5837849at2759"/>
<name>A0A9D4U3E7_ADICA</name>
<proteinExistence type="predicted"/>
<keyword evidence="2" id="KW-1185">Reference proteome</keyword>